<evidence type="ECO:0000313" key="6">
    <source>
        <dbReference type="EMBL" id="SCU86817.1"/>
    </source>
</evidence>
<comment type="subcellular location">
    <subcellularLocation>
        <location evidence="5">Endoplasmic reticulum membrane</location>
        <topology evidence="5">Multi-pass membrane protein</topology>
    </subcellularLocation>
    <subcellularLocation>
        <location evidence="1">Membrane</location>
        <topology evidence="1">Multi-pass membrane protein</topology>
    </subcellularLocation>
</comment>
<dbReference type="GO" id="GO:0005789">
    <property type="term" value="C:endoplasmic reticulum membrane"/>
    <property type="evidence" value="ECO:0007669"/>
    <property type="project" value="UniProtKB-SubCell"/>
</dbReference>
<comment type="subunit">
    <text evidence="5">Component of the dolichol-phosphate mannose (DPM) synthase complex.</text>
</comment>
<dbReference type="Proteomes" id="UP000191144">
    <property type="component" value="Chromosome D"/>
</dbReference>
<name>A0A1G4J9Y0_9SACH</name>
<feature type="transmembrane region" description="Helical" evidence="5">
    <location>
        <begin position="37"/>
        <end position="64"/>
    </location>
</feature>
<evidence type="ECO:0000256" key="3">
    <source>
        <dbReference type="ARBA" id="ARBA00022989"/>
    </source>
</evidence>
<protein>
    <recommendedName>
        <fullName evidence="5">Dolichol phosphate-mannose biosynthesis regulatory protein</fullName>
    </recommendedName>
</protein>
<comment type="function">
    <text evidence="5">Regulatory subunit of the dolichol-phosphate mannose (DPM) synthase complex; essential for the ER localization.</text>
</comment>
<reference evidence="7" key="1">
    <citation type="submission" date="2016-03" db="EMBL/GenBank/DDBJ databases">
        <authorList>
            <person name="Devillers Hugo."/>
        </authorList>
    </citation>
    <scope>NUCLEOTIDE SEQUENCE [LARGE SCALE GENOMIC DNA]</scope>
</reference>
<dbReference type="EMBL" id="LT598482">
    <property type="protein sequence ID" value="SCU86817.1"/>
    <property type="molecule type" value="Genomic_DNA"/>
</dbReference>
<keyword evidence="4 5" id="KW-0472">Membrane</keyword>
<dbReference type="GO" id="GO:0030234">
    <property type="term" value="F:enzyme regulator activity"/>
    <property type="evidence" value="ECO:0007669"/>
    <property type="project" value="UniProtKB-UniRule"/>
</dbReference>
<keyword evidence="2 5" id="KW-0812">Transmembrane</keyword>
<keyword evidence="5" id="KW-0256">Endoplasmic reticulum</keyword>
<evidence type="ECO:0000256" key="1">
    <source>
        <dbReference type="ARBA" id="ARBA00004141"/>
    </source>
</evidence>
<dbReference type="Pfam" id="PF07297">
    <property type="entry name" value="DPM2"/>
    <property type="match status" value="1"/>
</dbReference>
<comment type="pathway">
    <text evidence="5">Protein modification; protein glycosylation.</text>
</comment>
<organism evidence="6 7">
    <name type="scientific">Lachancea meyersii CBS 8951</name>
    <dbReference type="NCBI Taxonomy" id="1266667"/>
    <lineage>
        <taxon>Eukaryota</taxon>
        <taxon>Fungi</taxon>
        <taxon>Dikarya</taxon>
        <taxon>Ascomycota</taxon>
        <taxon>Saccharomycotina</taxon>
        <taxon>Saccharomycetes</taxon>
        <taxon>Saccharomycetales</taxon>
        <taxon>Saccharomycetaceae</taxon>
        <taxon>Lachancea</taxon>
    </lineage>
</organism>
<dbReference type="GO" id="GO:0180047">
    <property type="term" value="P:dolichol phosphate mannose biosynthetic process"/>
    <property type="evidence" value="ECO:0007669"/>
    <property type="project" value="InterPro"/>
</dbReference>
<evidence type="ECO:0000256" key="5">
    <source>
        <dbReference type="RuleBase" id="RU365084"/>
    </source>
</evidence>
<gene>
    <name evidence="6" type="ORF">LAME_0D07778G</name>
</gene>
<comment type="similarity">
    <text evidence="5">Belongs to the DPM2 family.</text>
</comment>
<dbReference type="InterPro" id="IPR009914">
    <property type="entry name" value="DPM2"/>
</dbReference>
<evidence type="ECO:0000256" key="2">
    <source>
        <dbReference type="ARBA" id="ARBA00022692"/>
    </source>
</evidence>
<dbReference type="UniPathway" id="UPA00378"/>
<keyword evidence="3 5" id="KW-1133">Transmembrane helix</keyword>
<keyword evidence="7" id="KW-1185">Reference proteome</keyword>
<dbReference type="AlphaFoldDB" id="A0A1G4J9Y0"/>
<feature type="transmembrane region" description="Helical" evidence="5">
    <location>
        <begin position="5"/>
        <end position="25"/>
    </location>
</feature>
<dbReference type="OrthoDB" id="311279at2759"/>
<evidence type="ECO:0000313" key="7">
    <source>
        <dbReference type="Proteomes" id="UP000191144"/>
    </source>
</evidence>
<proteinExistence type="inferred from homology"/>
<accession>A0A1G4J9Y0</accession>
<sequence>MNRFVLVTGVFLYYLAWLLLPIFDIENTLPGFPLPSIYAVICPVVLLLTGLFCVVSFLGILVLYSGSTDKKSRKMKSS</sequence>
<evidence type="ECO:0000256" key="4">
    <source>
        <dbReference type="ARBA" id="ARBA00023136"/>
    </source>
</evidence>